<evidence type="ECO:0000313" key="2">
    <source>
        <dbReference type="Proteomes" id="UP000266568"/>
    </source>
</evidence>
<sequence>MKDIHSGMALVSVIGAAVVSASTTPAAIDLQGYNAAEIVLAVGAGGITFSGTNKIEFVLTHSDDDDTYVAVDASDVLGAVDVGEGGVIKALTSAHADPTVHRFGYKGGRRYLKLLAKFSGTHGTGTPIAALAILGHGYSQPEADQA</sequence>
<dbReference type="OrthoDB" id="5464931at2"/>
<gene>
    <name evidence="1" type="ORF">DFR49_3366</name>
</gene>
<reference evidence="1 2" key="1">
    <citation type="submission" date="2018-08" db="EMBL/GenBank/DDBJ databases">
        <title>Genomic Encyclopedia of Type Strains, Phase IV (KMG-IV): sequencing the most valuable type-strain genomes for metagenomic binning, comparative biology and taxonomic classification.</title>
        <authorList>
            <person name="Goeker M."/>
        </authorList>
    </citation>
    <scope>NUCLEOTIDE SEQUENCE [LARGE SCALE GENOMIC DNA]</scope>
    <source>
        <strain evidence="1 2">DSM 25527</strain>
    </source>
</reference>
<comment type="caution">
    <text evidence="1">The sequence shown here is derived from an EMBL/GenBank/DDBJ whole genome shotgun (WGS) entry which is preliminary data.</text>
</comment>
<dbReference type="EMBL" id="QXDC01000004">
    <property type="protein sequence ID" value="RIA37481.1"/>
    <property type="molecule type" value="Genomic_DNA"/>
</dbReference>
<dbReference type="Proteomes" id="UP000266568">
    <property type="component" value="Unassembled WGS sequence"/>
</dbReference>
<protein>
    <submittedName>
        <fullName evidence="1">Uncharacterized protein</fullName>
    </submittedName>
</protein>
<evidence type="ECO:0000313" key="1">
    <source>
        <dbReference type="EMBL" id="RIA37481.1"/>
    </source>
</evidence>
<organism evidence="1 2">
    <name type="scientific">Hephaestia caeni</name>
    <dbReference type="NCBI Taxonomy" id="645617"/>
    <lineage>
        <taxon>Bacteria</taxon>
        <taxon>Pseudomonadati</taxon>
        <taxon>Pseudomonadota</taxon>
        <taxon>Alphaproteobacteria</taxon>
        <taxon>Sphingomonadales</taxon>
        <taxon>Sphingomonadaceae</taxon>
        <taxon>Hephaestia</taxon>
    </lineage>
</organism>
<proteinExistence type="predicted"/>
<dbReference type="RefSeq" id="WP_119037263.1">
    <property type="nucleotide sequence ID" value="NZ_QXDC01000004.1"/>
</dbReference>
<name>A0A397NVQ9_9SPHN</name>
<accession>A0A397NVQ9</accession>
<keyword evidence="2" id="KW-1185">Reference proteome</keyword>
<dbReference type="AlphaFoldDB" id="A0A397NVQ9"/>